<organism evidence="2 3">
    <name type="scientific">Parasphingorhabdus halotolerans</name>
    <dbReference type="NCBI Taxonomy" id="2725558"/>
    <lineage>
        <taxon>Bacteria</taxon>
        <taxon>Pseudomonadati</taxon>
        <taxon>Pseudomonadota</taxon>
        <taxon>Alphaproteobacteria</taxon>
        <taxon>Sphingomonadales</taxon>
        <taxon>Sphingomonadaceae</taxon>
        <taxon>Parasphingorhabdus</taxon>
    </lineage>
</organism>
<gene>
    <name evidence="2" type="ORF">HF685_14100</name>
</gene>
<feature type="region of interest" description="Disordered" evidence="1">
    <location>
        <begin position="35"/>
        <end position="58"/>
    </location>
</feature>
<dbReference type="KEGG" id="phao:HF685_14100"/>
<dbReference type="RefSeq" id="WP_168820531.1">
    <property type="nucleotide sequence ID" value="NZ_CP051217.1"/>
</dbReference>
<dbReference type="Proteomes" id="UP000501600">
    <property type="component" value="Chromosome"/>
</dbReference>
<reference evidence="2 3" key="1">
    <citation type="submission" date="2020-04" db="EMBL/GenBank/DDBJ databases">
        <title>Genome sequence for Sphingorhabdus sp. strain M1.</title>
        <authorList>
            <person name="Park S.-J."/>
        </authorList>
    </citation>
    <scope>NUCLEOTIDE SEQUENCE [LARGE SCALE GENOMIC DNA]</scope>
    <source>
        <strain evidence="2 3">JK6</strain>
    </source>
</reference>
<evidence type="ECO:0000256" key="1">
    <source>
        <dbReference type="SAM" id="MobiDB-lite"/>
    </source>
</evidence>
<evidence type="ECO:0000313" key="3">
    <source>
        <dbReference type="Proteomes" id="UP000501600"/>
    </source>
</evidence>
<accession>A0A6H2DQN2</accession>
<proteinExistence type="predicted"/>
<sequence length="58" mass="5856">MADEEAEQGDAFSPTGRTVNFDPEIYAAICAAGGLNQENPSSSEEGKGVVVTPGGGAR</sequence>
<keyword evidence="3" id="KW-1185">Reference proteome</keyword>
<protein>
    <submittedName>
        <fullName evidence="2">Uncharacterized protein</fullName>
    </submittedName>
</protein>
<evidence type="ECO:0000313" key="2">
    <source>
        <dbReference type="EMBL" id="QJB70265.1"/>
    </source>
</evidence>
<name>A0A6H2DQN2_9SPHN</name>
<dbReference type="EMBL" id="CP051217">
    <property type="protein sequence ID" value="QJB70265.1"/>
    <property type="molecule type" value="Genomic_DNA"/>
</dbReference>
<dbReference type="AlphaFoldDB" id="A0A6H2DQN2"/>